<organism evidence="9 10">
    <name type="scientific">Heliocybe sulcata</name>
    <dbReference type="NCBI Taxonomy" id="5364"/>
    <lineage>
        <taxon>Eukaryota</taxon>
        <taxon>Fungi</taxon>
        <taxon>Dikarya</taxon>
        <taxon>Basidiomycota</taxon>
        <taxon>Agaricomycotina</taxon>
        <taxon>Agaricomycetes</taxon>
        <taxon>Gloeophyllales</taxon>
        <taxon>Gloeophyllaceae</taxon>
        <taxon>Heliocybe</taxon>
    </lineage>
</organism>
<protein>
    <recommendedName>
        <fullName evidence="11">Inositol phospholipid synthesis and fat-storage-inducing TM-domain-containing protein</fullName>
    </recommendedName>
</protein>
<evidence type="ECO:0008006" key="11">
    <source>
        <dbReference type="Google" id="ProtNLM"/>
    </source>
</evidence>
<dbReference type="GO" id="GO:0008654">
    <property type="term" value="P:phospholipid biosynthetic process"/>
    <property type="evidence" value="ECO:0007669"/>
    <property type="project" value="TreeGrafter"/>
</dbReference>
<accession>A0A5C3NB43</accession>
<evidence type="ECO:0000256" key="5">
    <source>
        <dbReference type="ARBA" id="ARBA00022989"/>
    </source>
</evidence>
<feature type="transmembrane region" description="Helical" evidence="8">
    <location>
        <begin position="245"/>
        <end position="263"/>
    </location>
</feature>
<evidence type="ECO:0000256" key="7">
    <source>
        <dbReference type="ARBA" id="ARBA00023136"/>
    </source>
</evidence>
<comment type="subcellular location">
    <subcellularLocation>
        <location evidence="1">Endoplasmic reticulum membrane</location>
        <topology evidence="1">Multi-pass membrane protein</topology>
    </subcellularLocation>
</comment>
<keyword evidence="3" id="KW-0378">Hydrolase</keyword>
<proteinExistence type="predicted"/>
<dbReference type="InterPro" id="IPR019388">
    <property type="entry name" value="FIT"/>
</dbReference>
<evidence type="ECO:0000256" key="8">
    <source>
        <dbReference type="SAM" id="Phobius"/>
    </source>
</evidence>
<name>A0A5C3NB43_9AGAM</name>
<evidence type="ECO:0000256" key="3">
    <source>
        <dbReference type="ARBA" id="ARBA00022801"/>
    </source>
</evidence>
<dbReference type="GO" id="GO:0019915">
    <property type="term" value="P:lipid storage"/>
    <property type="evidence" value="ECO:0007669"/>
    <property type="project" value="InterPro"/>
</dbReference>
<evidence type="ECO:0000256" key="4">
    <source>
        <dbReference type="ARBA" id="ARBA00022824"/>
    </source>
</evidence>
<keyword evidence="2 8" id="KW-0812">Transmembrane</keyword>
<keyword evidence="10" id="KW-1185">Reference proteome</keyword>
<reference evidence="9 10" key="1">
    <citation type="journal article" date="2019" name="Nat. Ecol. Evol.">
        <title>Megaphylogeny resolves global patterns of mushroom evolution.</title>
        <authorList>
            <person name="Varga T."/>
            <person name="Krizsan K."/>
            <person name="Foldi C."/>
            <person name="Dima B."/>
            <person name="Sanchez-Garcia M."/>
            <person name="Sanchez-Ramirez S."/>
            <person name="Szollosi G.J."/>
            <person name="Szarkandi J.G."/>
            <person name="Papp V."/>
            <person name="Albert L."/>
            <person name="Andreopoulos W."/>
            <person name="Angelini C."/>
            <person name="Antonin V."/>
            <person name="Barry K.W."/>
            <person name="Bougher N.L."/>
            <person name="Buchanan P."/>
            <person name="Buyck B."/>
            <person name="Bense V."/>
            <person name="Catcheside P."/>
            <person name="Chovatia M."/>
            <person name="Cooper J."/>
            <person name="Damon W."/>
            <person name="Desjardin D."/>
            <person name="Finy P."/>
            <person name="Geml J."/>
            <person name="Haridas S."/>
            <person name="Hughes K."/>
            <person name="Justo A."/>
            <person name="Karasinski D."/>
            <person name="Kautmanova I."/>
            <person name="Kiss B."/>
            <person name="Kocsube S."/>
            <person name="Kotiranta H."/>
            <person name="LaButti K.M."/>
            <person name="Lechner B.E."/>
            <person name="Liimatainen K."/>
            <person name="Lipzen A."/>
            <person name="Lukacs Z."/>
            <person name="Mihaltcheva S."/>
            <person name="Morgado L.N."/>
            <person name="Niskanen T."/>
            <person name="Noordeloos M.E."/>
            <person name="Ohm R.A."/>
            <person name="Ortiz-Santana B."/>
            <person name="Ovrebo C."/>
            <person name="Racz N."/>
            <person name="Riley R."/>
            <person name="Savchenko A."/>
            <person name="Shiryaev A."/>
            <person name="Soop K."/>
            <person name="Spirin V."/>
            <person name="Szebenyi C."/>
            <person name="Tomsovsky M."/>
            <person name="Tulloss R.E."/>
            <person name="Uehling J."/>
            <person name="Grigoriev I.V."/>
            <person name="Vagvolgyi C."/>
            <person name="Papp T."/>
            <person name="Martin F.M."/>
            <person name="Miettinen O."/>
            <person name="Hibbett D.S."/>
            <person name="Nagy L.G."/>
        </authorList>
    </citation>
    <scope>NUCLEOTIDE SEQUENCE [LARGE SCALE GENOMIC DNA]</scope>
    <source>
        <strain evidence="9 10">OMC1185</strain>
    </source>
</reference>
<dbReference type="PANTHER" id="PTHR23129">
    <property type="entry name" value="ACYL-COENZYME A DIPHOSPHATASE FITM2"/>
    <property type="match status" value="1"/>
</dbReference>
<evidence type="ECO:0000313" key="10">
    <source>
        <dbReference type="Proteomes" id="UP000305948"/>
    </source>
</evidence>
<evidence type="ECO:0000256" key="1">
    <source>
        <dbReference type="ARBA" id="ARBA00004477"/>
    </source>
</evidence>
<evidence type="ECO:0000313" key="9">
    <source>
        <dbReference type="EMBL" id="TFK54097.1"/>
    </source>
</evidence>
<evidence type="ECO:0000256" key="2">
    <source>
        <dbReference type="ARBA" id="ARBA00022692"/>
    </source>
</evidence>
<dbReference type="PANTHER" id="PTHR23129:SF0">
    <property type="entry name" value="ACYL-COENZYME A DIPHOSPHATASE FITM2"/>
    <property type="match status" value="1"/>
</dbReference>
<evidence type="ECO:0000256" key="6">
    <source>
        <dbReference type="ARBA" id="ARBA00023098"/>
    </source>
</evidence>
<keyword evidence="4" id="KW-0256">Endoplasmic reticulum</keyword>
<dbReference type="EMBL" id="ML213506">
    <property type="protein sequence ID" value="TFK54097.1"/>
    <property type="molecule type" value="Genomic_DNA"/>
</dbReference>
<dbReference type="GO" id="GO:0010945">
    <property type="term" value="F:coenzyme A diphosphatase activity"/>
    <property type="evidence" value="ECO:0007669"/>
    <property type="project" value="InterPro"/>
</dbReference>
<dbReference type="GO" id="GO:0034389">
    <property type="term" value="P:lipid droplet organization"/>
    <property type="evidence" value="ECO:0007669"/>
    <property type="project" value="TreeGrafter"/>
</dbReference>
<feature type="transmembrane region" description="Helical" evidence="8">
    <location>
        <begin position="59"/>
        <end position="78"/>
    </location>
</feature>
<keyword evidence="6" id="KW-0443">Lipid metabolism</keyword>
<dbReference type="Proteomes" id="UP000305948">
    <property type="component" value="Unassembled WGS sequence"/>
</dbReference>
<gene>
    <name evidence="9" type="ORF">OE88DRAFT_1695242</name>
</gene>
<dbReference type="GO" id="GO:0005789">
    <property type="term" value="C:endoplasmic reticulum membrane"/>
    <property type="evidence" value="ECO:0007669"/>
    <property type="project" value="UniProtKB-SubCell"/>
</dbReference>
<sequence>MPDARITAFTITTLVVAVGTLYSVVYATYLDTSNPAITSLPHHLAATDYFASKTNPLNVYFIKYAWAWTSLAFFALFVTSPEKAQTWERVGKWLAETGVWMVFTSWFFGPALLERLIAASGGECVVQLPSGYLLSVPDEYCYTKSSISPASHPSLFAASLLVPEAGDLNMKPRLRRGHDVSGHVFLLVMSTLFLVDQLRASFRPGIMRWSDPHKYAMAFSTTLLAVWLFASYTTSVYFHTPFEKFTGYLLGVAGFAITLAPIFNSPEAKTPVSSTVDAKAHES</sequence>
<dbReference type="AlphaFoldDB" id="A0A5C3NB43"/>
<feature type="transmembrane region" description="Helical" evidence="8">
    <location>
        <begin position="180"/>
        <end position="195"/>
    </location>
</feature>
<dbReference type="OrthoDB" id="5579088at2759"/>
<keyword evidence="5 8" id="KW-1133">Transmembrane helix</keyword>
<dbReference type="STRING" id="5364.A0A5C3NB43"/>
<feature type="transmembrane region" description="Helical" evidence="8">
    <location>
        <begin position="7"/>
        <end position="29"/>
    </location>
</feature>
<feature type="transmembrane region" description="Helical" evidence="8">
    <location>
        <begin position="215"/>
        <end position="233"/>
    </location>
</feature>
<keyword evidence="7 8" id="KW-0472">Membrane</keyword>
<dbReference type="Pfam" id="PF10261">
    <property type="entry name" value="FIT"/>
    <property type="match status" value="2"/>
</dbReference>